<comment type="caution">
    <text evidence="3">The sequence shown here is derived from an EMBL/GenBank/DDBJ whole genome shotgun (WGS) entry which is preliminary data.</text>
</comment>
<feature type="compositionally biased region" description="Basic residues" evidence="2">
    <location>
        <begin position="260"/>
        <end position="271"/>
    </location>
</feature>
<dbReference type="InterPro" id="IPR011010">
    <property type="entry name" value="DNA_brk_join_enz"/>
</dbReference>
<evidence type="ECO:0000313" key="3">
    <source>
        <dbReference type="EMBL" id="KJU82427.1"/>
    </source>
</evidence>
<dbReference type="AlphaFoldDB" id="A0A0F3GKS0"/>
<name>A0A0F3GKS0_9BACT</name>
<dbReference type="InterPro" id="IPR013762">
    <property type="entry name" value="Integrase-like_cat_sf"/>
</dbReference>
<dbReference type="GO" id="GO:0015074">
    <property type="term" value="P:DNA integration"/>
    <property type="evidence" value="ECO:0007669"/>
    <property type="project" value="InterPro"/>
</dbReference>
<dbReference type="Gene3D" id="1.10.443.10">
    <property type="entry name" value="Intergrase catalytic core"/>
    <property type="match status" value="1"/>
</dbReference>
<dbReference type="EMBL" id="LACI01002324">
    <property type="protein sequence ID" value="KJU82427.1"/>
    <property type="molecule type" value="Genomic_DNA"/>
</dbReference>
<feature type="region of interest" description="Disordered" evidence="2">
    <location>
        <begin position="248"/>
        <end position="271"/>
    </location>
</feature>
<dbReference type="SUPFAM" id="SSF56349">
    <property type="entry name" value="DNA breaking-rejoining enzymes"/>
    <property type="match status" value="1"/>
</dbReference>
<evidence type="ECO:0000313" key="4">
    <source>
        <dbReference type="Proteomes" id="UP000033423"/>
    </source>
</evidence>
<accession>A0A0F3GKS0</accession>
<gene>
    <name evidence="3" type="ORF">MBAV_005379</name>
</gene>
<organism evidence="3 4">
    <name type="scientific">Candidatus Magnetobacterium bavaricum</name>
    <dbReference type="NCBI Taxonomy" id="29290"/>
    <lineage>
        <taxon>Bacteria</taxon>
        <taxon>Pseudomonadati</taxon>
        <taxon>Nitrospirota</taxon>
        <taxon>Thermodesulfovibrionia</taxon>
        <taxon>Thermodesulfovibrionales</taxon>
        <taxon>Candidatus Magnetobacteriaceae</taxon>
        <taxon>Candidatus Magnetobacterium</taxon>
    </lineage>
</organism>
<proteinExistence type="predicted"/>
<reference evidence="3 4" key="1">
    <citation type="submission" date="2015-02" db="EMBL/GenBank/DDBJ databases">
        <title>Single-cell genomics of uncultivated deep-branching MTB reveals a conserved set of magnetosome genes.</title>
        <authorList>
            <person name="Kolinko S."/>
            <person name="Richter M."/>
            <person name="Glockner F.O."/>
            <person name="Brachmann A."/>
            <person name="Schuler D."/>
        </authorList>
    </citation>
    <scope>NUCLEOTIDE SEQUENCE [LARGE SCALE GENOMIC DNA]</scope>
    <source>
        <strain evidence="3">TM-1</strain>
    </source>
</reference>
<sequence length="271" mass="31770">MPTYSTFYDTILLRNFWNLRYIKKLKENNVRTGYFEHNKYIELRDALPKELRPVFIMAYYSGMRKETILNMLFSQIDFDSRSVILHSGTAKNDDALHYHLPDELHDAIVKQKEIRDIYYPDCQHVFFREGKKIKDFRGAWETALRKCGYLPTFKCKECNIVIELKGGQEKAKLVCPSCNGTKFKKDDRIFHDLRRTAVRNLIRSGTPEVVAMKITGHKTRSVFDRYNIVNDDDLIKASKNLSTMHQESEERLKSAAPVPSKKRSTHLRVVK</sequence>
<keyword evidence="4" id="KW-1185">Reference proteome</keyword>
<evidence type="ECO:0000256" key="1">
    <source>
        <dbReference type="ARBA" id="ARBA00023172"/>
    </source>
</evidence>
<dbReference type="GO" id="GO:0006310">
    <property type="term" value="P:DNA recombination"/>
    <property type="evidence" value="ECO:0007669"/>
    <property type="project" value="UniProtKB-KW"/>
</dbReference>
<evidence type="ECO:0000256" key="2">
    <source>
        <dbReference type="SAM" id="MobiDB-lite"/>
    </source>
</evidence>
<keyword evidence="1" id="KW-0233">DNA recombination</keyword>
<dbReference type="Proteomes" id="UP000033423">
    <property type="component" value="Unassembled WGS sequence"/>
</dbReference>
<protein>
    <submittedName>
        <fullName evidence="3">Phage integrase family protein</fullName>
    </submittedName>
</protein>
<dbReference type="GO" id="GO:0003677">
    <property type="term" value="F:DNA binding"/>
    <property type="evidence" value="ECO:0007669"/>
    <property type="project" value="InterPro"/>
</dbReference>